<evidence type="ECO:0000313" key="2">
    <source>
        <dbReference type="Proteomes" id="UP000027238"/>
    </source>
</evidence>
<reference evidence="2" key="1">
    <citation type="journal article" date="2014" name="Genome Announc.">
        <title>Draft genome sequence of Colletotrichum sublineola, a destructive pathogen of cultivated sorghum.</title>
        <authorList>
            <person name="Baroncelli R."/>
            <person name="Sanz-Martin J.M."/>
            <person name="Rech G.E."/>
            <person name="Sukno S.A."/>
            <person name="Thon M.R."/>
        </authorList>
    </citation>
    <scope>NUCLEOTIDE SEQUENCE [LARGE SCALE GENOMIC DNA]</scope>
    <source>
        <strain evidence="2">TX430BB</strain>
    </source>
</reference>
<dbReference type="Proteomes" id="UP000027238">
    <property type="component" value="Unassembled WGS sequence"/>
</dbReference>
<name>A0A066XP53_COLSU</name>
<protein>
    <recommendedName>
        <fullName evidence="3">NACHT domain-containing protein</fullName>
    </recommendedName>
</protein>
<dbReference type="HOGENOM" id="CLU_1749534_0_0_1"/>
<keyword evidence="2" id="KW-1185">Reference proteome</keyword>
<proteinExistence type="predicted"/>
<dbReference type="STRING" id="1173701.A0A066XP53"/>
<accession>A0A066XP53</accession>
<evidence type="ECO:0000313" key="1">
    <source>
        <dbReference type="EMBL" id="KDN67516.1"/>
    </source>
</evidence>
<dbReference type="AlphaFoldDB" id="A0A066XP53"/>
<evidence type="ECO:0008006" key="3">
    <source>
        <dbReference type="Google" id="ProtNLM"/>
    </source>
</evidence>
<organism evidence="1 2">
    <name type="scientific">Colletotrichum sublineola</name>
    <name type="common">Sorghum anthracnose fungus</name>
    <dbReference type="NCBI Taxonomy" id="1173701"/>
    <lineage>
        <taxon>Eukaryota</taxon>
        <taxon>Fungi</taxon>
        <taxon>Dikarya</taxon>
        <taxon>Ascomycota</taxon>
        <taxon>Pezizomycotina</taxon>
        <taxon>Sordariomycetes</taxon>
        <taxon>Hypocreomycetidae</taxon>
        <taxon>Glomerellales</taxon>
        <taxon>Glomerellaceae</taxon>
        <taxon>Colletotrichum</taxon>
        <taxon>Colletotrichum graminicola species complex</taxon>
    </lineage>
</organism>
<dbReference type="EMBL" id="JMSE01000797">
    <property type="protein sequence ID" value="KDN67516.1"/>
    <property type="molecule type" value="Genomic_DNA"/>
</dbReference>
<dbReference type="OrthoDB" id="7464126at2759"/>
<gene>
    <name evidence="1" type="ORF">CSUB01_12549</name>
</gene>
<sequence>MKTFFQSLVSRILKRQGILIFIDAIDECGEDLALQLIEYLKQLLADFPLGDFGVNVCFSCRDDLTIGLDGVPTIVLDMENKADIDMYVQGRLPSTQDFDLRRLVSSQAQGEFTRASIAVQQVLRMKRRGHSAAKIKRETERILQPVDHH</sequence>
<comment type="caution">
    <text evidence="1">The sequence shown here is derived from an EMBL/GenBank/DDBJ whole genome shotgun (WGS) entry which is preliminary data.</text>
</comment>